<sequence>MSSFPCLWMSSCVDIEIKILCSSGNSFSSKTRSGLHVVF</sequence>
<name>A0A2C9VF72_MANES</name>
<dbReference type="AlphaFoldDB" id="A0A2C9VF72"/>
<organism evidence="1">
    <name type="scientific">Manihot esculenta</name>
    <name type="common">Cassava</name>
    <name type="synonym">Jatropha manihot</name>
    <dbReference type="NCBI Taxonomy" id="3983"/>
    <lineage>
        <taxon>Eukaryota</taxon>
        <taxon>Viridiplantae</taxon>
        <taxon>Streptophyta</taxon>
        <taxon>Embryophyta</taxon>
        <taxon>Tracheophyta</taxon>
        <taxon>Spermatophyta</taxon>
        <taxon>Magnoliopsida</taxon>
        <taxon>eudicotyledons</taxon>
        <taxon>Gunneridae</taxon>
        <taxon>Pentapetalae</taxon>
        <taxon>rosids</taxon>
        <taxon>fabids</taxon>
        <taxon>Malpighiales</taxon>
        <taxon>Euphorbiaceae</taxon>
        <taxon>Crotonoideae</taxon>
        <taxon>Manihoteae</taxon>
        <taxon>Manihot</taxon>
    </lineage>
</organism>
<protein>
    <submittedName>
        <fullName evidence="1">Uncharacterized protein</fullName>
    </submittedName>
</protein>
<gene>
    <name evidence="1" type="ORF">MANES_08G028300</name>
</gene>
<accession>A0A2C9VF72</accession>
<dbReference type="EMBL" id="CM004394">
    <property type="protein sequence ID" value="OAY42935.1"/>
    <property type="molecule type" value="Genomic_DNA"/>
</dbReference>
<evidence type="ECO:0000313" key="1">
    <source>
        <dbReference type="EMBL" id="OAY42935.1"/>
    </source>
</evidence>
<proteinExistence type="predicted"/>
<reference evidence="1" key="1">
    <citation type="submission" date="2016-02" db="EMBL/GenBank/DDBJ databases">
        <title>WGS assembly of Manihot esculenta.</title>
        <authorList>
            <person name="Bredeson J.V."/>
            <person name="Prochnik S.E."/>
            <person name="Lyons J.B."/>
            <person name="Schmutz J."/>
            <person name="Grimwood J."/>
            <person name="Vrebalov J."/>
            <person name="Bart R.S."/>
            <person name="Amuge T."/>
            <person name="Ferguson M.E."/>
            <person name="Green R."/>
            <person name="Putnam N."/>
            <person name="Stites J."/>
            <person name="Rounsley S."/>
            <person name="Rokhsar D.S."/>
        </authorList>
    </citation>
    <scope>NUCLEOTIDE SEQUENCE [LARGE SCALE GENOMIC DNA]</scope>
    <source>
        <tissue evidence="1">Leaf</tissue>
    </source>
</reference>